<dbReference type="SUPFAM" id="SSF56796">
    <property type="entry name" value="Dehydroquinate synthase-like"/>
    <property type="match status" value="1"/>
</dbReference>
<dbReference type="GO" id="GO:0046872">
    <property type="term" value="F:metal ion binding"/>
    <property type="evidence" value="ECO:0007669"/>
    <property type="project" value="InterPro"/>
</dbReference>
<name>A0A1G6ZKC7_9RHOB</name>
<dbReference type="RefSeq" id="WP_093034245.1">
    <property type="nucleotide sequence ID" value="NZ_FMZV01000013.1"/>
</dbReference>
<organism evidence="5 6">
    <name type="scientific">Ruegeria marina</name>
    <dbReference type="NCBI Taxonomy" id="639004"/>
    <lineage>
        <taxon>Bacteria</taxon>
        <taxon>Pseudomonadati</taxon>
        <taxon>Pseudomonadota</taxon>
        <taxon>Alphaproteobacteria</taxon>
        <taxon>Rhodobacterales</taxon>
        <taxon>Roseobacteraceae</taxon>
        <taxon>Ruegeria</taxon>
    </lineage>
</organism>
<dbReference type="InterPro" id="IPR039697">
    <property type="entry name" value="Alcohol_dehydrogenase_Fe"/>
</dbReference>
<keyword evidence="2" id="KW-0560">Oxidoreductase</keyword>
<reference evidence="6" key="1">
    <citation type="submission" date="2016-10" db="EMBL/GenBank/DDBJ databases">
        <authorList>
            <person name="Varghese N."/>
            <person name="Submissions S."/>
        </authorList>
    </citation>
    <scope>NUCLEOTIDE SEQUENCE [LARGE SCALE GENOMIC DNA]</scope>
    <source>
        <strain evidence="6">CGMCC 1.9108</strain>
    </source>
</reference>
<protein>
    <submittedName>
        <fullName evidence="5">Uncharacterized protein</fullName>
    </submittedName>
</protein>
<accession>A0A1G6ZKC7</accession>
<evidence type="ECO:0000313" key="5">
    <source>
        <dbReference type="EMBL" id="SDE02882.1"/>
    </source>
</evidence>
<dbReference type="Pfam" id="PF25137">
    <property type="entry name" value="ADH_Fe_C"/>
    <property type="match status" value="1"/>
</dbReference>
<dbReference type="InterPro" id="IPR056798">
    <property type="entry name" value="ADH_Fe_C"/>
</dbReference>
<evidence type="ECO:0000259" key="3">
    <source>
        <dbReference type="Pfam" id="PF00465"/>
    </source>
</evidence>
<sequence>MQTVFQINVPTSVRFGTGAIQALRSLLPAHPGLVLLVRGASAETSKPVRDVFEASGIAFCQVQAQGEPTIASVNAAFSEVAPKDVSAIVACGGGSVLDTAKALRFCIDIRSTLPDDLSALDAEALNRPSSLPLIAIPTTAGTGAEVTCNAVLGTATSKTSIRGQGLYPDVALVDPSVMSSAPKHVILGAGLDAVTQTIEAYTSCKSTPFTNALTEPNVRIGPQALRAVVERGDVAGWNRIAWVSLSSGLALSNGGLGAAHGLAAVLGARLGAPHGLLCGRLLGPVLLRNRAGAERGSDTFRKLEACIGALADAFPSQDMSAPLSGFDAWLQTHQVPRLRDYGAEVSRFDTVAEAAVFASSSTKNAVPLKTSDFREILDAAF</sequence>
<evidence type="ECO:0000256" key="2">
    <source>
        <dbReference type="ARBA" id="ARBA00023002"/>
    </source>
</evidence>
<evidence type="ECO:0000259" key="4">
    <source>
        <dbReference type="Pfam" id="PF25137"/>
    </source>
</evidence>
<feature type="domain" description="Fe-containing alcohol dehydrogenase-like C-terminal" evidence="4">
    <location>
        <begin position="189"/>
        <end position="381"/>
    </location>
</feature>
<dbReference type="AlphaFoldDB" id="A0A1G6ZKC7"/>
<gene>
    <name evidence="5" type="ORF">SAMN04488239_11316</name>
</gene>
<dbReference type="PANTHER" id="PTHR11496">
    <property type="entry name" value="ALCOHOL DEHYDROGENASE"/>
    <property type="match status" value="1"/>
</dbReference>
<dbReference type="InterPro" id="IPR001670">
    <property type="entry name" value="ADH_Fe/GldA"/>
</dbReference>
<dbReference type="Pfam" id="PF00465">
    <property type="entry name" value="Fe-ADH"/>
    <property type="match status" value="1"/>
</dbReference>
<dbReference type="Proteomes" id="UP000199628">
    <property type="component" value="Unassembled WGS sequence"/>
</dbReference>
<evidence type="ECO:0000256" key="1">
    <source>
        <dbReference type="ARBA" id="ARBA00007358"/>
    </source>
</evidence>
<proteinExistence type="inferred from homology"/>
<dbReference type="GO" id="GO:0004022">
    <property type="term" value="F:alcohol dehydrogenase (NAD+) activity"/>
    <property type="evidence" value="ECO:0007669"/>
    <property type="project" value="TreeGrafter"/>
</dbReference>
<feature type="domain" description="Alcohol dehydrogenase iron-type/glycerol dehydrogenase GldA" evidence="3">
    <location>
        <begin position="10"/>
        <end position="175"/>
    </location>
</feature>
<dbReference type="PANTHER" id="PTHR11496:SF102">
    <property type="entry name" value="ALCOHOL DEHYDROGENASE 4"/>
    <property type="match status" value="1"/>
</dbReference>
<comment type="similarity">
    <text evidence="1">Belongs to the iron-containing alcohol dehydrogenase family.</text>
</comment>
<dbReference type="Gene3D" id="3.40.50.1970">
    <property type="match status" value="1"/>
</dbReference>
<dbReference type="EMBL" id="FMZV01000013">
    <property type="protein sequence ID" value="SDE02882.1"/>
    <property type="molecule type" value="Genomic_DNA"/>
</dbReference>
<evidence type="ECO:0000313" key="6">
    <source>
        <dbReference type="Proteomes" id="UP000199628"/>
    </source>
</evidence>
<dbReference type="OrthoDB" id="9815791at2"/>
<dbReference type="STRING" id="639004.SAMN04488239_11316"/>
<dbReference type="Gene3D" id="1.20.1090.10">
    <property type="entry name" value="Dehydroquinate synthase-like - alpha domain"/>
    <property type="match status" value="1"/>
</dbReference>
<keyword evidence="6" id="KW-1185">Reference proteome</keyword>